<evidence type="ECO:0000313" key="3">
    <source>
        <dbReference type="Proteomes" id="UP001231518"/>
    </source>
</evidence>
<keyword evidence="3" id="KW-1185">Reference proteome</keyword>
<gene>
    <name evidence="2" type="ORF">PYW07_002018</name>
</gene>
<dbReference type="EMBL" id="JARGEI010000013">
    <property type="protein sequence ID" value="KAJ8721243.1"/>
    <property type="molecule type" value="Genomic_DNA"/>
</dbReference>
<dbReference type="Proteomes" id="UP001231518">
    <property type="component" value="Chromosome 12"/>
</dbReference>
<sequence length="85" mass="9605">MFNKIPVAPEIFSVRHSEMMKREYYFRVTLKLPMPHANSSVDLPVFVGAPPITYDEEAGEAIGEPGDEIPPPQWEAMKEGKNDDD</sequence>
<accession>A0AAD7YMP1</accession>
<comment type="caution">
    <text evidence="2">The sequence shown here is derived from an EMBL/GenBank/DDBJ whole genome shotgun (WGS) entry which is preliminary data.</text>
</comment>
<evidence type="ECO:0000256" key="1">
    <source>
        <dbReference type="SAM" id="MobiDB-lite"/>
    </source>
</evidence>
<reference evidence="2" key="1">
    <citation type="submission" date="2023-03" db="EMBL/GenBank/DDBJ databases">
        <title>Chromosome-level genomes of two armyworms, Mythimna separata and Mythimna loreyi, provide insights into the biosynthesis and reception of sex pheromones.</title>
        <authorList>
            <person name="Zhao H."/>
        </authorList>
    </citation>
    <scope>NUCLEOTIDE SEQUENCE</scope>
    <source>
        <strain evidence="2">BeijingLab</strain>
        <tissue evidence="2">Pupa</tissue>
    </source>
</reference>
<name>A0AAD7YMP1_MYTSE</name>
<dbReference type="AlphaFoldDB" id="A0AAD7YMP1"/>
<feature type="region of interest" description="Disordered" evidence="1">
    <location>
        <begin position="59"/>
        <end position="85"/>
    </location>
</feature>
<organism evidence="2 3">
    <name type="scientific">Mythimna separata</name>
    <name type="common">Oriental armyworm</name>
    <name type="synonym">Pseudaletia separata</name>
    <dbReference type="NCBI Taxonomy" id="271217"/>
    <lineage>
        <taxon>Eukaryota</taxon>
        <taxon>Metazoa</taxon>
        <taxon>Ecdysozoa</taxon>
        <taxon>Arthropoda</taxon>
        <taxon>Hexapoda</taxon>
        <taxon>Insecta</taxon>
        <taxon>Pterygota</taxon>
        <taxon>Neoptera</taxon>
        <taxon>Endopterygota</taxon>
        <taxon>Lepidoptera</taxon>
        <taxon>Glossata</taxon>
        <taxon>Ditrysia</taxon>
        <taxon>Noctuoidea</taxon>
        <taxon>Noctuidae</taxon>
        <taxon>Noctuinae</taxon>
        <taxon>Hadenini</taxon>
        <taxon>Mythimna</taxon>
    </lineage>
</organism>
<protein>
    <submittedName>
        <fullName evidence="2">Uncharacterized protein</fullName>
    </submittedName>
</protein>
<proteinExistence type="predicted"/>
<feature type="compositionally biased region" description="Basic and acidic residues" evidence="1">
    <location>
        <begin position="76"/>
        <end position="85"/>
    </location>
</feature>
<evidence type="ECO:0000313" key="2">
    <source>
        <dbReference type="EMBL" id="KAJ8721243.1"/>
    </source>
</evidence>